<evidence type="ECO:0000259" key="1">
    <source>
        <dbReference type="SMART" id="SM00829"/>
    </source>
</evidence>
<dbReference type="VEuPathDB" id="FungiDB:GGTG_09021"/>
<dbReference type="SMART" id="SM00829">
    <property type="entry name" value="PKS_ER"/>
    <property type="match status" value="1"/>
</dbReference>
<proteinExistence type="predicted"/>
<accession>J3P680</accession>
<reference evidence="4" key="1">
    <citation type="submission" date="2010-07" db="EMBL/GenBank/DDBJ databases">
        <title>The genome sequence of Gaeumannomyces graminis var. tritici strain R3-111a-1.</title>
        <authorList>
            <consortium name="The Broad Institute Genome Sequencing Platform"/>
            <person name="Ma L.-J."/>
            <person name="Dead R."/>
            <person name="Young S."/>
            <person name="Zeng Q."/>
            <person name="Koehrsen M."/>
            <person name="Alvarado L."/>
            <person name="Berlin A."/>
            <person name="Chapman S.B."/>
            <person name="Chen Z."/>
            <person name="Freedman E."/>
            <person name="Gellesch M."/>
            <person name="Goldberg J."/>
            <person name="Griggs A."/>
            <person name="Gujja S."/>
            <person name="Heilman E.R."/>
            <person name="Heiman D."/>
            <person name="Hepburn T."/>
            <person name="Howarth C."/>
            <person name="Jen D."/>
            <person name="Larson L."/>
            <person name="Mehta T."/>
            <person name="Neiman D."/>
            <person name="Pearson M."/>
            <person name="Roberts A."/>
            <person name="Saif S."/>
            <person name="Shea T."/>
            <person name="Shenoy N."/>
            <person name="Sisk P."/>
            <person name="Stolte C."/>
            <person name="Sykes S."/>
            <person name="Walk T."/>
            <person name="White J."/>
            <person name="Yandava C."/>
            <person name="Haas B."/>
            <person name="Nusbaum C."/>
            <person name="Birren B."/>
        </authorList>
    </citation>
    <scope>NUCLEOTIDE SEQUENCE [LARGE SCALE GENOMIC DNA]</scope>
    <source>
        <strain evidence="4">R3-111a-1</strain>
    </source>
</reference>
<evidence type="ECO:0000313" key="2">
    <source>
        <dbReference type="EMBL" id="EJT72154.1"/>
    </source>
</evidence>
<dbReference type="PANTHER" id="PTHR43677:SF4">
    <property type="entry name" value="QUINONE OXIDOREDUCTASE-LIKE PROTEIN 2"/>
    <property type="match status" value="1"/>
</dbReference>
<dbReference type="InterPro" id="IPR020843">
    <property type="entry name" value="ER"/>
</dbReference>
<keyword evidence="4" id="KW-1185">Reference proteome</keyword>
<dbReference type="GO" id="GO:0016491">
    <property type="term" value="F:oxidoreductase activity"/>
    <property type="evidence" value="ECO:0007669"/>
    <property type="project" value="InterPro"/>
</dbReference>
<reference evidence="3" key="5">
    <citation type="submission" date="2018-04" db="UniProtKB">
        <authorList>
            <consortium name="EnsemblFungi"/>
        </authorList>
    </citation>
    <scope>IDENTIFICATION</scope>
    <source>
        <strain evidence="3">R3-111a-1</strain>
    </source>
</reference>
<dbReference type="RefSeq" id="XP_009225128.1">
    <property type="nucleotide sequence ID" value="XM_009226864.1"/>
</dbReference>
<reference evidence="3" key="4">
    <citation type="journal article" date="2015" name="G3 (Bethesda)">
        <title>Genome sequences of three phytopathogenic species of the Magnaporthaceae family of fungi.</title>
        <authorList>
            <person name="Okagaki L.H."/>
            <person name="Nunes C.C."/>
            <person name="Sailsbery J."/>
            <person name="Clay B."/>
            <person name="Brown D."/>
            <person name="John T."/>
            <person name="Oh Y."/>
            <person name="Young N."/>
            <person name="Fitzgerald M."/>
            <person name="Haas B.J."/>
            <person name="Zeng Q."/>
            <person name="Young S."/>
            <person name="Adiconis X."/>
            <person name="Fan L."/>
            <person name="Levin J.Z."/>
            <person name="Mitchell T.K."/>
            <person name="Okubara P.A."/>
            <person name="Farman M.L."/>
            <person name="Kohn L.M."/>
            <person name="Birren B."/>
            <person name="Ma L.-J."/>
            <person name="Dean R.A."/>
        </authorList>
    </citation>
    <scope>NUCLEOTIDE SEQUENCE</scope>
    <source>
        <strain evidence="3">R3-111a-1</strain>
    </source>
</reference>
<sequence>MLTSEPLQPPKRSEVQVAVLYAGFAGSEVNMGRGTYPAQPSPPFTPGYAMVGRVLSSGPSARRDFKSGDVVAALTVYGADAERINVDERHLVHVPAGIDLPVAAALPLNWCTALGLVEHCAKVQQGHKVFVHGLSGAVGQAATTLCLQRGATVYGTASARNHARLREQGAHPFVYTDKAWVAVMRELGGVDSVLDPLGYESWDASYGILATSRPSVLVGYGLNLRTMQGEGKDRVIKSAKLETARQLAEMARLQALNLRLWEHRSTRFYAISRDSKTYTADLEKLLALVAAGDITVPIRKVWGLEDVREAHRNWGKAEGMGSVVIKVSD</sequence>
<dbReference type="Pfam" id="PF13602">
    <property type="entry name" value="ADH_zinc_N_2"/>
    <property type="match status" value="1"/>
</dbReference>
<reference evidence="2" key="2">
    <citation type="submission" date="2010-07" db="EMBL/GenBank/DDBJ databases">
        <authorList>
            <consortium name="The Broad Institute Genome Sequencing Platform"/>
            <consortium name="Broad Institute Genome Sequencing Center for Infectious Disease"/>
            <person name="Ma L.-J."/>
            <person name="Dead R."/>
            <person name="Young S."/>
            <person name="Zeng Q."/>
            <person name="Koehrsen M."/>
            <person name="Alvarado L."/>
            <person name="Berlin A."/>
            <person name="Chapman S.B."/>
            <person name="Chen Z."/>
            <person name="Freedman E."/>
            <person name="Gellesch M."/>
            <person name="Goldberg J."/>
            <person name="Griggs A."/>
            <person name="Gujja S."/>
            <person name="Heilman E.R."/>
            <person name="Heiman D."/>
            <person name="Hepburn T."/>
            <person name="Howarth C."/>
            <person name="Jen D."/>
            <person name="Larson L."/>
            <person name="Mehta T."/>
            <person name="Neiman D."/>
            <person name="Pearson M."/>
            <person name="Roberts A."/>
            <person name="Saif S."/>
            <person name="Shea T."/>
            <person name="Shenoy N."/>
            <person name="Sisk P."/>
            <person name="Stolte C."/>
            <person name="Sykes S."/>
            <person name="Walk T."/>
            <person name="White J."/>
            <person name="Yandava C."/>
            <person name="Haas B."/>
            <person name="Nusbaum C."/>
            <person name="Birren B."/>
        </authorList>
    </citation>
    <scope>NUCLEOTIDE SEQUENCE</scope>
    <source>
        <strain evidence="2">R3-111a-1</strain>
    </source>
</reference>
<dbReference type="CDD" id="cd08273">
    <property type="entry name" value="MDR8"/>
    <property type="match status" value="1"/>
</dbReference>
<dbReference type="EnsemblFungi" id="EJT72154">
    <property type="protein sequence ID" value="EJT72154"/>
    <property type="gene ID" value="GGTG_09021"/>
</dbReference>
<dbReference type="GO" id="GO:0005739">
    <property type="term" value="C:mitochondrion"/>
    <property type="evidence" value="ECO:0007669"/>
    <property type="project" value="TreeGrafter"/>
</dbReference>
<organism evidence="2">
    <name type="scientific">Gaeumannomyces tritici (strain R3-111a-1)</name>
    <name type="common">Wheat and barley take-all root rot fungus</name>
    <name type="synonym">Gaeumannomyces graminis var. tritici</name>
    <dbReference type="NCBI Taxonomy" id="644352"/>
    <lineage>
        <taxon>Eukaryota</taxon>
        <taxon>Fungi</taxon>
        <taxon>Dikarya</taxon>
        <taxon>Ascomycota</taxon>
        <taxon>Pezizomycotina</taxon>
        <taxon>Sordariomycetes</taxon>
        <taxon>Sordariomycetidae</taxon>
        <taxon>Magnaporthales</taxon>
        <taxon>Magnaporthaceae</taxon>
        <taxon>Gaeumannomyces</taxon>
    </lineage>
</organism>
<dbReference type="STRING" id="644352.J3P680"/>
<dbReference type="InterPro" id="IPR013154">
    <property type="entry name" value="ADH-like_N"/>
</dbReference>
<dbReference type="OrthoDB" id="203908at2759"/>
<dbReference type="Proteomes" id="UP000006039">
    <property type="component" value="Unassembled WGS sequence"/>
</dbReference>
<evidence type="ECO:0000313" key="3">
    <source>
        <dbReference type="EnsemblFungi" id="EJT72154"/>
    </source>
</evidence>
<feature type="domain" description="Enoyl reductase (ER)" evidence="1">
    <location>
        <begin position="2"/>
        <end position="325"/>
    </location>
</feature>
<name>J3P680_GAET3</name>
<dbReference type="GeneID" id="20349479"/>
<dbReference type="eggNOG" id="KOG1197">
    <property type="taxonomic scope" value="Eukaryota"/>
</dbReference>
<dbReference type="Gene3D" id="3.40.50.720">
    <property type="entry name" value="NAD(P)-binding Rossmann-like Domain"/>
    <property type="match status" value="1"/>
</dbReference>
<evidence type="ECO:0000313" key="4">
    <source>
        <dbReference type="Proteomes" id="UP000006039"/>
    </source>
</evidence>
<protein>
    <recommendedName>
        <fullName evidence="1">Enoyl reductase (ER) domain-containing protein</fullName>
    </recommendedName>
</protein>
<dbReference type="Pfam" id="PF08240">
    <property type="entry name" value="ADH_N"/>
    <property type="match status" value="1"/>
</dbReference>
<dbReference type="SUPFAM" id="SSF50129">
    <property type="entry name" value="GroES-like"/>
    <property type="match status" value="1"/>
</dbReference>
<dbReference type="InterPro" id="IPR051397">
    <property type="entry name" value="Zn-ADH-like_protein"/>
</dbReference>
<dbReference type="PANTHER" id="PTHR43677">
    <property type="entry name" value="SHORT-CHAIN DEHYDROGENASE/REDUCTASE"/>
    <property type="match status" value="1"/>
</dbReference>
<dbReference type="AlphaFoldDB" id="J3P680"/>
<dbReference type="EMBL" id="GL385399">
    <property type="protein sequence ID" value="EJT72154.1"/>
    <property type="molecule type" value="Genomic_DNA"/>
</dbReference>
<dbReference type="InterPro" id="IPR011032">
    <property type="entry name" value="GroES-like_sf"/>
</dbReference>
<dbReference type="InterPro" id="IPR036291">
    <property type="entry name" value="NAD(P)-bd_dom_sf"/>
</dbReference>
<gene>
    <name evidence="3" type="primary">20349479</name>
    <name evidence="2" type="ORF">GGTG_09021</name>
</gene>
<dbReference type="SUPFAM" id="SSF51735">
    <property type="entry name" value="NAD(P)-binding Rossmann-fold domains"/>
    <property type="match status" value="1"/>
</dbReference>
<dbReference type="Gene3D" id="3.90.180.10">
    <property type="entry name" value="Medium-chain alcohol dehydrogenases, catalytic domain"/>
    <property type="match status" value="1"/>
</dbReference>
<dbReference type="HOGENOM" id="CLU_026673_3_2_1"/>
<reference evidence="2" key="3">
    <citation type="submission" date="2010-09" db="EMBL/GenBank/DDBJ databases">
        <title>Annotation of Gaeumannomyces graminis var. tritici R3-111a-1.</title>
        <authorList>
            <consortium name="The Broad Institute Genome Sequencing Platform"/>
            <person name="Ma L.-J."/>
            <person name="Dead R."/>
            <person name="Young S.K."/>
            <person name="Zeng Q."/>
            <person name="Gargeya S."/>
            <person name="Fitzgerald M."/>
            <person name="Haas B."/>
            <person name="Abouelleil A."/>
            <person name="Alvarado L."/>
            <person name="Arachchi H.M."/>
            <person name="Berlin A."/>
            <person name="Brown A."/>
            <person name="Chapman S.B."/>
            <person name="Chen Z."/>
            <person name="Dunbar C."/>
            <person name="Freedman E."/>
            <person name="Gearin G."/>
            <person name="Gellesch M."/>
            <person name="Goldberg J."/>
            <person name="Griggs A."/>
            <person name="Gujja S."/>
            <person name="Heiman D."/>
            <person name="Howarth C."/>
            <person name="Larson L."/>
            <person name="Lui A."/>
            <person name="MacDonald P.J.P."/>
            <person name="Mehta T."/>
            <person name="Montmayeur A."/>
            <person name="Murphy C."/>
            <person name="Neiman D."/>
            <person name="Pearson M."/>
            <person name="Priest M."/>
            <person name="Roberts A."/>
            <person name="Saif S."/>
            <person name="Shea T."/>
            <person name="Shenoy N."/>
            <person name="Sisk P."/>
            <person name="Stolte C."/>
            <person name="Sykes S."/>
            <person name="Yandava C."/>
            <person name="Wortman J."/>
            <person name="Nusbaum C."/>
            <person name="Birren B."/>
        </authorList>
    </citation>
    <scope>NUCLEOTIDE SEQUENCE</scope>
    <source>
        <strain evidence="2">R3-111a-1</strain>
    </source>
</reference>